<keyword evidence="7" id="KW-1185">Reference proteome</keyword>
<feature type="signal peptide" evidence="4">
    <location>
        <begin position="1"/>
        <end position="18"/>
    </location>
</feature>
<dbReference type="InterPro" id="IPR042837">
    <property type="entry name" value="PTX3"/>
</dbReference>
<reference evidence="6" key="2">
    <citation type="submission" date="2020-09" db="EMBL/GenBank/DDBJ databases">
        <authorList>
            <person name="Sun Q."/>
            <person name="Ohkuma M."/>
        </authorList>
    </citation>
    <scope>NUCLEOTIDE SEQUENCE</scope>
    <source>
        <strain evidence="6">JCM 4335</strain>
    </source>
</reference>
<dbReference type="GO" id="GO:0006955">
    <property type="term" value="P:immune response"/>
    <property type="evidence" value="ECO:0007669"/>
    <property type="project" value="InterPro"/>
</dbReference>
<dbReference type="Pfam" id="PF13385">
    <property type="entry name" value="Laminin_G_3"/>
    <property type="match status" value="2"/>
</dbReference>
<gene>
    <name evidence="6" type="ORF">GCM10010249_26740</name>
</gene>
<evidence type="ECO:0000256" key="2">
    <source>
        <dbReference type="ARBA" id="ARBA00023157"/>
    </source>
</evidence>
<name>A0A918AZS5_9ACTN</name>
<dbReference type="InterPro" id="IPR013320">
    <property type="entry name" value="ConA-like_dom_sf"/>
</dbReference>
<keyword evidence="1 4" id="KW-0732">Signal</keyword>
<organism evidence="6 7">
    <name type="scientific">Streptomyces roseolilacinus</name>
    <dbReference type="NCBI Taxonomy" id="66904"/>
    <lineage>
        <taxon>Bacteria</taxon>
        <taxon>Bacillati</taxon>
        <taxon>Actinomycetota</taxon>
        <taxon>Actinomycetes</taxon>
        <taxon>Kitasatosporales</taxon>
        <taxon>Streptomycetaceae</taxon>
        <taxon>Streptomyces</taxon>
    </lineage>
</organism>
<dbReference type="RefSeq" id="WP_189533310.1">
    <property type="nucleotide sequence ID" value="NZ_BMSV01000005.1"/>
</dbReference>
<accession>A0A918AZS5</accession>
<reference evidence="6" key="1">
    <citation type="journal article" date="2014" name="Int. J. Syst. Evol. Microbiol.">
        <title>Complete genome sequence of Corynebacterium casei LMG S-19264T (=DSM 44701T), isolated from a smear-ripened cheese.</title>
        <authorList>
            <consortium name="US DOE Joint Genome Institute (JGI-PGF)"/>
            <person name="Walter F."/>
            <person name="Albersmeier A."/>
            <person name="Kalinowski J."/>
            <person name="Ruckert C."/>
        </authorList>
    </citation>
    <scope>NUCLEOTIDE SEQUENCE</scope>
    <source>
        <strain evidence="6">JCM 4335</strain>
    </source>
</reference>
<feature type="domain" description="LamG-like jellyroll fold" evidence="5">
    <location>
        <begin position="317"/>
        <end position="449"/>
    </location>
</feature>
<dbReference type="Proteomes" id="UP000654123">
    <property type="component" value="Unassembled WGS sequence"/>
</dbReference>
<evidence type="ECO:0000256" key="1">
    <source>
        <dbReference type="ARBA" id="ARBA00022729"/>
    </source>
</evidence>
<feature type="compositionally biased region" description="Polar residues" evidence="3">
    <location>
        <begin position="89"/>
        <end position="106"/>
    </location>
</feature>
<sequence>MVGGLALGLLAVPGTARAATDLPPLQPLVQELRTDGRPCAAGDARPYVDGPPTLGAVLRDPEEDDRPGEGNMVGGEFEAWWTAADGTGQRRTYTTSTDAVSGTPQTWRMPEDVPANTVVSWHVRATAGTAVSAWSDEGDGSVCQFVYDDVSPQTPVVTSSDYPDSGYHGGVGVYGGFTVDSPSDDVVAYRYEFTGGTRVTVRPGEPGGPVTIRHLPLREGPDSLSVHAVDRAGRVSGTAGYAFAVRAGRAPVAHWPLSDAPGSTTAAARSGPAARAGSGVVFGADGPQGTSVTSVAALDGSGRGFLTPDAPVLDLRGTFAVSAWARPARTDRTMTVASQDEGDGPGFALGLRTGDDGPLWSFAAGGARVSGGAPETGEWAHLLGLYDAETGQARLYVDGHEVGTGTGAASPGTAGAFQIGRARDGDGHRDHWHGAIGDVRAHDRVVVPAEAAELARRAPVLLGRWSLEEAVDGASPERNGGKPMTLGTGATIHRGPDGSCIPGIDPDCPDVPYALFGDGHLQLDGATGHATTGTTVVDTEDSFTVGVAVRLADSAPDRPMTVLSQAGENTDVFKVRYDPAAYAWQLVVAQRDEVGAPETVVAQSHVPEGGTGPGCHLAVVHDAATGRMSLYLDGQTGPAATASVPRGLRSFGALQVGRAKTAGGWGEHLRGDVDEVQAYAGVLSESQIAHLRTGATAPLR</sequence>
<keyword evidence="2" id="KW-1015">Disulfide bond</keyword>
<dbReference type="SMART" id="SM00560">
    <property type="entry name" value="LamGL"/>
    <property type="match status" value="2"/>
</dbReference>
<feature type="region of interest" description="Disordered" evidence="3">
    <location>
        <begin position="472"/>
        <end position="493"/>
    </location>
</feature>
<dbReference type="SUPFAM" id="SSF49899">
    <property type="entry name" value="Concanavalin A-like lectins/glucanases"/>
    <property type="match status" value="2"/>
</dbReference>
<evidence type="ECO:0000256" key="3">
    <source>
        <dbReference type="SAM" id="MobiDB-lite"/>
    </source>
</evidence>
<dbReference type="PANTHER" id="PTHR46943:SF1">
    <property type="entry name" value="PENTRAXIN-RELATED PROTEIN PTX3"/>
    <property type="match status" value="1"/>
</dbReference>
<dbReference type="InterPro" id="IPR006558">
    <property type="entry name" value="LamG-like"/>
</dbReference>
<feature type="chain" id="PRO_5036758650" description="LamG-like jellyroll fold domain-containing protein" evidence="4">
    <location>
        <begin position="19"/>
        <end position="700"/>
    </location>
</feature>
<evidence type="ECO:0000259" key="5">
    <source>
        <dbReference type="SMART" id="SM00560"/>
    </source>
</evidence>
<comment type="caution">
    <text evidence="6">The sequence shown here is derived from an EMBL/GenBank/DDBJ whole genome shotgun (WGS) entry which is preliminary data.</text>
</comment>
<feature type="region of interest" description="Disordered" evidence="3">
    <location>
        <begin position="88"/>
        <end position="110"/>
    </location>
</feature>
<dbReference type="PANTHER" id="PTHR46943">
    <property type="entry name" value="PENTRAXIN-RELATED PROTEIN PTX3"/>
    <property type="match status" value="1"/>
</dbReference>
<evidence type="ECO:0000256" key="4">
    <source>
        <dbReference type="SAM" id="SignalP"/>
    </source>
</evidence>
<dbReference type="Gene3D" id="2.60.120.200">
    <property type="match status" value="2"/>
</dbReference>
<evidence type="ECO:0000313" key="7">
    <source>
        <dbReference type="Proteomes" id="UP000654123"/>
    </source>
</evidence>
<feature type="domain" description="LamG-like jellyroll fold" evidence="5">
    <location>
        <begin position="541"/>
        <end position="686"/>
    </location>
</feature>
<dbReference type="AlphaFoldDB" id="A0A918AZS5"/>
<evidence type="ECO:0000313" key="6">
    <source>
        <dbReference type="EMBL" id="GGQ07147.1"/>
    </source>
</evidence>
<proteinExistence type="predicted"/>
<protein>
    <recommendedName>
        <fullName evidence="5">LamG-like jellyroll fold domain-containing protein</fullName>
    </recommendedName>
</protein>
<dbReference type="EMBL" id="BMSV01000005">
    <property type="protein sequence ID" value="GGQ07147.1"/>
    <property type="molecule type" value="Genomic_DNA"/>
</dbReference>